<dbReference type="Gene3D" id="2.60.40.1120">
    <property type="entry name" value="Carboxypeptidase-like, regulatory domain"/>
    <property type="match status" value="1"/>
</dbReference>
<sequence length="485" mass="52684">MNTMMLRLALVCILAVSATAQQVQITPLDNNTSEDDFAPAYTNHGRMIVLTHDNGGSQQLYSMERSSNGWEGTSKLRGTINDGEQVGVSTITPDGQFTIFSAFKHDVPGLGRTDLYSAKKVDGSWEQITNLGPNVNSAFYDSQPTLSADGRTLYFVSDRTGGQGGTDIYMSTFDGTTWSAARPVKGINTANDEMSPVIGPDGKTMYFSSNRSGGQGGFDVYVGTVSGDNVSSIKVMQSPINTAADEMFYTALPNSNQAFFSRTTSNGDYDNFMAVPNPFPSEPVTLVEGIVSDATTKDPLGADITITDLSTGKAISSMRSDDRTGQYFVTLTPGKVYSITARKKGYLFHSERFEVPPGSGEQTIQKDIALSPLAGGGDQLLVFFDYDKTELKSESIPELERVIELLRDHPEIKVVFEGHTDDQGADDYNDKLSQRRAESVRDYVITGGVDKGRVAAKGFGKRKPLVPGSTDDARAKNRRVEMRVQ</sequence>
<dbReference type="PANTHER" id="PTHR30329:SF21">
    <property type="entry name" value="LIPOPROTEIN YIAD-RELATED"/>
    <property type="match status" value="1"/>
</dbReference>
<feature type="domain" description="OmpA-like" evidence="7">
    <location>
        <begin position="376"/>
        <end position="485"/>
    </location>
</feature>
<dbReference type="InterPro" id="IPR011659">
    <property type="entry name" value="WD40"/>
</dbReference>
<evidence type="ECO:0000256" key="1">
    <source>
        <dbReference type="ARBA" id="ARBA00004442"/>
    </source>
</evidence>
<evidence type="ECO:0000256" key="3">
    <source>
        <dbReference type="ARBA" id="ARBA00023237"/>
    </source>
</evidence>
<evidence type="ECO:0000256" key="5">
    <source>
        <dbReference type="SAM" id="MobiDB-lite"/>
    </source>
</evidence>
<evidence type="ECO:0000256" key="4">
    <source>
        <dbReference type="PROSITE-ProRule" id="PRU00473"/>
    </source>
</evidence>
<dbReference type="GO" id="GO:0009279">
    <property type="term" value="C:cell outer membrane"/>
    <property type="evidence" value="ECO:0007669"/>
    <property type="project" value="UniProtKB-SubCell"/>
</dbReference>
<organism evidence="8 9">
    <name type="scientific">Candidatus Kapaibacterium thiocyanatum</name>
    <dbReference type="NCBI Taxonomy" id="1895771"/>
    <lineage>
        <taxon>Bacteria</taxon>
        <taxon>Pseudomonadati</taxon>
        <taxon>Candidatus Kapaibacteriota</taxon>
        <taxon>Candidatus Kapaibacteriia</taxon>
        <taxon>Candidatus Kapaibacteriales</taxon>
        <taxon>Candidatus Kapaibacteriaceae</taxon>
        <taxon>Candidatus Kapaibacterium</taxon>
    </lineage>
</organism>
<dbReference type="InterPro" id="IPR036737">
    <property type="entry name" value="OmpA-like_sf"/>
</dbReference>
<dbReference type="SUPFAM" id="SSF103088">
    <property type="entry name" value="OmpA-like"/>
    <property type="match status" value="1"/>
</dbReference>
<dbReference type="PRINTS" id="PR01023">
    <property type="entry name" value="NAFLGMOTY"/>
</dbReference>
<dbReference type="InterPro" id="IPR006664">
    <property type="entry name" value="OMP_bac"/>
</dbReference>
<feature type="chain" id="PRO_5012973889" description="OmpA-like domain-containing protein" evidence="6">
    <location>
        <begin position="21"/>
        <end position="485"/>
    </location>
</feature>
<evidence type="ECO:0000259" key="7">
    <source>
        <dbReference type="PROSITE" id="PS51123"/>
    </source>
</evidence>
<dbReference type="AlphaFoldDB" id="A0A1M3L2R5"/>
<feature type="compositionally biased region" description="Basic and acidic residues" evidence="5">
    <location>
        <begin position="471"/>
        <end position="485"/>
    </location>
</feature>
<dbReference type="PRINTS" id="PR01021">
    <property type="entry name" value="OMPADOMAIN"/>
</dbReference>
<dbReference type="InterPro" id="IPR011042">
    <property type="entry name" value="6-blade_b-propeller_TolB-like"/>
</dbReference>
<dbReference type="InterPro" id="IPR006665">
    <property type="entry name" value="OmpA-like"/>
</dbReference>
<dbReference type="SUPFAM" id="SSF82171">
    <property type="entry name" value="DPP6 N-terminal domain-like"/>
    <property type="match status" value="1"/>
</dbReference>
<dbReference type="InterPro" id="IPR008969">
    <property type="entry name" value="CarboxyPept-like_regulatory"/>
</dbReference>
<name>A0A1M3L2R5_9BACT</name>
<dbReference type="Gene3D" id="2.120.10.30">
    <property type="entry name" value="TolB, C-terminal domain"/>
    <property type="match status" value="1"/>
</dbReference>
<keyword evidence="2 4" id="KW-0472">Membrane</keyword>
<reference evidence="8 9" key="1">
    <citation type="submission" date="2016-09" db="EMBL/GenBank/DDBJ databases">
        <title>Genome-resolved meta-omics ties microbial dynamics to process performance in biotechnology for thiocyanate degradation.</title>
        <authorList>
            <person name="Kantor R.S."/>
            <person name="Huddy R.J."/>
            <person name="Iyer R."/>
            <person name="Thomas B.C."/>
            <person name="Brown C.T."/>
            <person name="Anantharaman K."/>
            <person name="Tringe S."/>
            <person name="Hettich R.L."/>
            <person name="Harrison S.T."/>
            <person name="Banfield J.F."/>
        </authorList>
    </citation>
    <scope>NUCLEOTIDE SEQUENCE [LARGE SCALE GENOMIC DNA]</scope>
    <source>
        <strain evidence="8">59-99</strain>
    </source>
</reference>
<dbReference type="PROSITE" id="PS51123">
    <property type="entry name" value="OMPA_2"/>
    <property type="match status" value="1"/>
</dbReference>
<accession>A0A1M3L2R5</accession>
<evidence type="ECO:0000313" key="8">
    <source>
        <dbReference type="EMBL" id="OJX59406.1"/>
    </source>
</evidence>
<keyword evidence="6" id="KW-0732">Signal</keyword>
<keyword evidence="3" id="KW-0998">Cell outer membrane</keyword>
<dbReference type="SUPFAM" id="SSF49464">
    <property type="entry name" value="Carboxypeptidase regulatory domain-like"/>
    <property type="match status" value="1"/>
</dbReference>
<proteinExistence type="predicted"/>
<dbReference type="CDD" id="cd07185">
    <property type="entry name" value="OmpA_C-like"/>
    <property type="match status" value="1"/>
</dbReference>
<comment type="subcellular location">
    <subcellularLocation>
        <location evidence="1">Cell outer membrane</location>
    </subcellularLocation>
</comment>
<evidence type="ECO:0000256" key="6">
    <source>
        <dbReference type="SAM" id="SignalP"/>
    </source>
</evidence>
<gene>
    <name evidence="8" type="ORF">BGO89_03040</name>
</gene>
<dbReference type="Proteomes" id="UP000184233">
    <property type="component" value="Unassembled WGS sequence"/>
</dbReference>
<comment type="caution">
    <text evidence="8">The sequence shown here is derived from an EMBL/GenBank/DDBJ whole genome shotgun (WGS) entry which is preliminary data.</text>
</comment>
<dbReference type="Pfam" id="PF07676">
    <property type="entry name" value="PD40"/>
    <property type="match status" value="2"/>
</dbReference>
<dbReference type="EMBL" id="MKVH01000013">
    <property type="protein sequence ID" value="OJX59406.1"/>
    <property type="molecule type" value="Genomic_DNA"/>
</dbReference>
<evidence type="ECO:0000313" key="9">
    <source>
        <dbReference type="Proteomes" id="UP000184233"/>
    </source>
</evidence>
<dbReference type="STRING" id="1895771.BGO89_03040"/>
<protein>
    <recommendedName>
        <fullName evidence="7">OmpA-like domain-containing protein</fullName>
    </recommendedName>
</protein>
<dbReference type="Gene3D" id="3.30.1330.60">
    <property type="entry name" value="OmpA-like domain"/>
    <property type="match status" value="1"/>
</dbReference>
<feature type="region of interest" description="Disordered" evidence="5">
    <location>
        <begin position="460"/>
        <end position="485"/>
    </location>
</feature>
<dbReference type="Pfam" id="PF00691">
    <property type="entry name" value="OmpA"/>
    <property type="match status" value="1"/>
</dbReference>
<dbReference type="PANTHER" id="PTHR30329">
    <property type="entry name" value="STATOR ELEMENT OF FLAGELLAR MOTOR COMPLEX"/>
    <property type="match status" value="1"/>
</dbReference>
<evidence type="ECO:0000256" key="2">
    <source>
        <dbReference type="ARBA" id="ARBA00023136"/>
    </source>
</evidence>
<feature type="signal peptide" evidence="6">
    <location>
        <begin position="1"/>
        <end position="20"/>
    </location>
</feature>
<dbReference type="InterPro" id="IPR050330">
    <property type="entry name" value="Bact_OuterMem_StrucFunc"/>
</dbReference>